<proteinExistence type="inferred from homology"/>
<dbReference type="AlphaFoldDB" id="A0A2N5GS33"/>
<dbReference type="InterPro" id="IPR004103">
    <property type="entry name" value="Lyase_8_C"/>
</dbReference>
<dbReference type="Pfam" id="PF08124">
    <property type="entry name" value="Lyase_8_N"/>
    <property type="match status" value="1"/>
</dbReference>
<dbReference type="SUPFAM" id="SSF48230">
    <property type="entry name" value="Chondroitin AC/alginate lyase"/>
    <property type="match status" value="1"/>
</dbReference>
<dbReference type="Pfam" id="PF02884">
    <property type="entry name" value="Lyase_8_C"/>
    <property type="match status" value="1"/>
</dbReference>
<dbReference type="InterPro" id="IPR003159">
    <property type="entry name" value="Lyase_8_central_dom"/>
</dbReference>
<sequence length="882" mass="99232">MDKNLKRILASSLTLTTFLTVPIIESNNNAQASEKPAPVTADAAVYTSNANVLDQLHQLKLNYSEYLVGNESMNNNYVLDTKINSVHNMANTRLASFLSSEDRVNGEEKFLFDNLVLGEKDANLSNSYLYLYQMALATKTYKRVDSSGVNLYENQETIYKVIDGLDWLYSNFFKDQEKGYYGNWYSWEIGMPMNITKTLLLLEDEIKNYKPELINAYTESMDLYLRNGTNGDIDLTSRFHTGANLADIATNRIIQGALVGDEERVSKAVDHILTVFKTIDPNNLINGIRDGFYEDGSFIQHHRVAYTGSYGKVLLNRIIQTMNILADSKYNPEELLVPAVKDWIYKGFSPVIFEGYMMEIVKGRAISRTGTGYQDVHSIIEAMVDLTNYLDKEDSKQLKSHIKYIADTTKGTISTGSFTSYASILNFNQLMTNPEIEAKNGIDEANHYAFNLMDKTVHLRDSYAFAFSRSSNRISKYEYMSGENLMPWFQGDGAYYLYLSGNNQTRSFGANFFATINPYKFPGTTVPVEERKTIPELYGGKLYYENTNHPLNFYASSESQNDYVYFPVGTNNYSGGVKLGKYGVSGIQLGDEIGFNDKQRGLLPEDFVVYKNAEANKSAFMFDDEIVLMGSGIEDIMGREVISTIDNRMFDGTETSSIAGETYDKDRLIDPATGEYNLKWIHFKTNAEGTKVGYYFPEAAHIEVTNDTVSKNLRKIRTGNPDTKVTKNFFTLGMDHGKNPQKAKYAYVILPNFDEKKTEQYAASPSVKVLSNTEDVHAVENMKLGIKGFNFFSDKKKTVSNLTSYNQASILVKKDGDTVTIAISDPTFSLDKMKLKVDVPNPTVVAASEGVKISVSSKKALIYIDSKNSNGKSFEIKLKIKE</sequence>
<protein>
    <submittedName>
        <fullName evidence="8">Silent information regulator protein Sir2</fullName>
    </submittedName>
</protein>
<dbReference type="Gene3D" id="2.60.220.10">
    <property type="entry name" value="Polysaccharide lyase family 8-like, C-terminal"/>
    <property type="match status" value="1"/>
</dbReference>
<dbReference type="EMBL" id="PGVD01000021">
    <property type="protein sequence ID" value="PLR98603.1"/>
    <property type="molecule type" value="Genomic_DNA"/>
</dbReference>
<dbReference type="GO" id="GO:0005975">
    <property type="term" value="P:carbohydrate metabolic process"/>
    <property type="evidence" value="ECO:0007669"/>
    <property type="project" value="InterPro"/>
</dbReference>
<evidence type="ECO:0000313" key="8">
    <source>
        <dbReference type="EMBL" id="PLR86370.1"/>
    </source>
</evidence>
<feature type="domain" description="Polysaccharide lyase 8 N-terminal alpha-helical" evidence="7">
    <location>
        <begin position="67"/>
        <end position="403"/>
    </location>
</feature>
<feature type="active site" evidence="4">
    <location>
        <position position="301"/>
    </location>
</feature>
<dbReference type="GO" id="GO:0016837">
    <property type="term" value="F:carbon-oxygen lyase activity, acting on polysaccharides"/>
    <property type="evidence" value="ECO:0007669"/>
    <property type="project" value="UniProtKB-ARBA"/>
</dbReference>
<evidence type="ECO:0000313" key="10">
    <source>
        <dbReference type="Proteomes" id="UP000234951"/>
    </source>
</evidence>
<dbReference type="Pfam" id="PF02278">
    <property type="entry name" value="Lyase_8"/>
    <property type="match status" value="1"/>
</dbReference>
<dbReference type="PANTHER" id="PTHR38481:SF1">
    <property type="entry name" value="HYALURONATE LYASE"/>
    <property type="match status" value="1"/>
</dbReference>
<evidence type="ECO:0000256" key="1">
    <source>
        <dbReference type="ARBA" id="ARBA00006699"/>
    </source>
</evidence>
<keyword evidence="2" id="KW-0732">Signal</keyword>
<dbReference type="InterPro" id="IPR011013">
    <property type="entry name" value="Gal_mutarotase_sf_dom"/>
</dbReference>
<dbReference type="OrthoDB" id="6636047at2"/>
<dbReference type="CDD" id="cd01083">
    <property type="entry name" value="GAG_Lyase"/>
    <property type="match status" value="1"/>
</dbReference>
<feature type="active site" evidence="4">
    <location>
        <position position="310"/>
    </location>
</feature>
<organism evidence="8 10">
    <name type="scientific">Bacillus canaveralius</name>
    <dbReference type="NCBI Taxonomy" id="1403243"/>
    <lineage>
        <taxon>Bacteria</taxon>
        <taxon>Bacillati</taxon>
        <taxon>Bacillota</taxon>
        <taxon>Bacilli</taxon>
        <taxon>Bacillales</taxon>
        <taxon>Bacillaceae</taxon>
        <taxon>Bacillus</taxon>
    </lineage>
</organism>
<evidence type="ECO:0000313" key="11">
    <source>
        <dbReference type="Proteomes" id="UP000235114"/>
    </source>
</evidence>
<keyword evidence="3" id="KW-0456">Lyase</keyword>
<dbReference type="InterPro" id="IPR011071">
    <property type="entry name" value="Lyase_8-like_C"/>
</dbReference>
<dbReference type="RefSeq" id="WP_101575465.1">
    <property type="nucleotide sequence ID" value="NZ_PGVA01000003.1"/>
</dbReference>
<dbReference type="Gene3D" id="2.70.98.10">
    <property type="match status" value="1"/>
</dbReference>
<dbReference type="Proteomes" id="UP000235114">
    <property type="component" value="Unassembled WGS sequence"/>
</dbReference>
<reference evidence="9 11" key="2">
    <citation type="submission" date="2017-12" db="EMBL/GenBank/DDBJ databases">
        <title>Comparative Functional Genomics of Dry Heat Resistant strains isolated from the Viking Spacecraft.</title>
        <authorList>
            <person name="Seuylemezian A."/>
            <person name="Cooper K."/>
            <person name="Vaishampayan P."/>
        </authorList>
    </citation>
    <scope>NUCLEOTIDE SEQUENCE [LARGE SCALE GENOMIC DNA]</scope>
    <source>
        <strain evidence="9 11">ATCC 29669</strain>
    </source>
</reference>
<dbReference type="GO" id="GO:0005576">
    <property type="term" value="C:extracellular region"/>
    <property type="evidence" value="ECO:0007669"/>
    <property type="project" value="InterPro"/>
</dbReference>
<dbReference type="Proteomes" id="UP000234951">
    <property type="component" value="Unassembled WGS sequence"/>
</dbReference>
<feature type="domain" description="Polysaccharide lyase family 8 central" evidence="5">
    <location>
        <begin position="447"/>
        <end position="753"/>
    </location>
</feature>
<dbReference type="InterPro" id="IPR014718">
    <property type="entry name" value="GH-type_carb-bd"/>
</dbReference>
<evidence type="ECO:0000256" key="2">
    <source>
        <dbReference type="ARBA" id="ARBA00022729"/>
    </source>
</evidence>
<dbReference type="InterPro" id="IPR008929">
    <property type="entry name" value="Chondroitin_lyas"/>
</dbReference>
<dbReference type="GO" id="GO:0030246">
    <property type="term" value="F:carbohydrate binding"/>
    <property type="evidence" value="ECO:0007669"/>
    <property type="project" value="InterPro"/>
</dbReference>
<dbReference type="InterPro" id="IPR038970">
    <property type="entry name" value="Lyase_8"/>
</dbReference>
<evidence type="ECO:0000256" key="4">
    <source>
        <dbReference type="PIRSR" id="PIRSR638970-1"/>
    </source>
</evidence>
<evidence type="ECO:0000259" key="5">
    <source>
        <dbReference type="Pfam" id="PF02278"/>
    </source>
</evidence>
<comment type="caution">
    <text evidence="8">The sequence shown here is derived from an EMBL/GenBank/DDBJ whole genome shotgun (WGS) entry which is preliminary data.</text>
</comment>
<dbReference type="SUPFAM" id="SSF74650">
    <property type="entry name" value="Galactose mutarotase-like"/>
    <property type="match status" value="1"/>
</dbReference>
<dbReference type="PANTHER" id="PTHR38481">
    <property type="entry name" value="HYALURONATE LYASE"/>
    <property type="match status" value="1"/>
</dbReference>
<dbReference type="SUPFAM" id="SSF49863">
    <property type="entry name" value="Hyaluronate lyase-like, C-terminal domain"/>
    <property type="match status" value="1"/>
</dbReference>
<dbReference type="EMBL" id="PGVA01000003">
    <property type="protein sequence ID" value="PLR86370.1"/>
    <property type="molecule type" value="Genomic_DNA"/>
</dbReference>
<reference evidence="8 10" key="1">
    <citation type="submission" date="2017-11" db="EMBL/GenBank/DDBJ databases">
        <title>Comparitive Functional Genomics of Dry Heat Resistant strains isolated from the Viking Spacecraft.</title>
        <authorList>
            <person name="Seuylemezian A."/>
            <person name="Cooper K."/>
            <person name="Vaishampayan P."/>
        </authorList>
    </citation>
    <scope>NUCLEOTIDE SEQUENCE [LARGE SCALE GENOMIC DNA]</scope>
    <source>
        <strain evidence="8 10">M4.6</strain>
    </source>
</reference>
<evidence type="ECO:0000259" key="6">
    <source>
        <dbReference type="Pfam" id="PF02884"/>
    </source>
</evidence>
<evidence type="ECO:0000313" key="9">
    <source>
        <dbReference type="EMBL" id="PLR98603.1"/>
    </source>
</evidence>
<dbReference type="Gene3D" id="1.50.10.100">
    <property type="entry name" value="Chondroitin AC/alginate lyase"/>
    <property type="match status" value="1"/>
</dbReference>
<name>A0A2N5GS33_9BACI</name>
<feature type="active site" evidence="4">
    <location>
        <position position="364"/>
    </location>
</feature>
<gene>
    <name evidence="8" type="ORF">CU635_01905</name>
    <name evidence="9" type="ORF">CVD25_07750</name>
</gene>
<evidence type="ECO:0000256" key="3">
    <source>
        <dbReference type="ARBA" id="ARBA00023239"/>
    </source>
</evidence>
<dbReference type="InterPro" id="IPR012970">
    <property type="entry name" value="Lyase_8_alpha_N"/>
</dbReference>
<accession>A0A2N5GS33</accession>
<evidence type="ECO:0000259" key="7">
    <source>
        <dbReference type="Pfam" id="PF08124"/>
    </source>
</evidence>
<comment type="similarity">
    <text evidence="1">Belongs to the polysaccharide lyase 8 family.</text>
</comment>
<feature type="domain" description="Polysaccharide lyase family 8 C-terminal" evidence="6">
    <location>
        <begin position="768"/>
        <end position="832"/>
    </location>
</feature>
<keyword evidence="11" id="KW-1185">Reference proteome</keyword>